<dbReference type="OrthoDB" id="3805543at2"/>
<dbReference type="Proteomes" id="UP000295705">
    <property type="component" value="Unassembled WGS sequence"/>
</dbReference>
<protein>
    <submittedName>
        <fullName evidence="2">4,5-dihydroxyphthalate decarboxylase</fullName>
    </submittedName>
</protein>
<gene>
    <name evidence="2" type="ORF">EV188_104461</name>
</gene>
<keyword evidence="3" id="KW-1185">Reference proteome</keyword>
<dbReference type="RefSeq" id="WP_133827521.1">
    <property type="nucleotide sequence ID" value="NZ_BAABHR010000022.1"/>
</dbReference>
<sequence length="330" mass="36630">MSRVPITLACWDYDRTRALEDGTVTVDGVDLTYLRLPVEETFFRMLRHGEFDAAEMSLASYVTKLAAGECPFVAIPVFPSRAFRHHGIYVHTGAGIREPADLAGRVVGVPEYQLTACVWIRGILADHHEVPVASVRYRTGGMHAPGRVEKQALALPPGIEVAPIPADRTLADMLVTGEIDALYAPRTPRPLREGNPAVARLFADPRAAEERYAAATGIFPVMHVVVLRADVHARLPWLARSLTDAFTRAKAVTEERLDEVAANPTMMPWLYDDVARVRGLLGHDFWPYGLEANRHVLTTFLRYAHEQGLTSRPLSPDELFPASTREEHVV</sequence>
<evidence type="ECO:0000313" key="3">
    <source>
        <dbReference type="Proteomes" id="UP000295705"/>
    </source>
</evidence>
<feature type="region of interest" description="Disordered" evidence="1">
    <location>
        <begin position="311"/>
        <end position="330"/>
    </location>
</feature>
<dbReference type="SUPFAM" id="SSF53850">
    <property type="entry name" value="Periplasmic binding protein-like II"/>
    <property type="match status" value="1"/>
</dbReference>
<dbReference type="AlphaFoldDB" id="A0A4R6VDB4"/>
<organism evidence="2 3">
    <name type="scientific">Actinomycetospora succinea</name>
    <dbReference type="NCBI Taxonomy" id="663603"/>
    <lineage>
        <taxon>Bacteria</taxon>
        <taxon>Bacillati</taxon>
        <taxon>Actinomycetota</taxon>
        <taxon>Actinomycetes</taxon>
        <taxon>Pseudonocardiales</taxon>
        <taxon>Pseudonocardiaceae</taxon>
        <taxon>Actinomycetospora</taxon>
    </lineage>
</organism>
<accession>A0A4R6VDB4</accession>
<name>A0A4R6VDB4_9PSEU</name>
<comment type="caution">
    <text evidence="2">The sequence shown here is derived from an EMBL/GenBank/DDBJ whole genome shotgun (WGS) entry which is preliminary data.</text>
</comment>
<evidence type="ECO:0000256" key="1">
    <source>
        <dbReference type="SAM" id="MobiDB-lite"/>
    </source>
</evidence>
<proteinExistence type="predicted"/>
<dbReference type="EMBL" id="SNYO01000004">
    <property type="protein sequence ID" value="TDQ58714.1"/>
    <property type="molecule type" value="Genomic_DNA"/>
</dbReference>
<reference evidence="2 3" key="1">
    <citation type="submission" date="2019-03" db="EMBL/GenBank/DDBJ databases">
        <title>Genomic Encyclopedia of Type Strains, Phase IV (KMG-IV): sequencing the most valuable type-strain genomes for metagenomic binning, comparative biology and taxonomic classification.</title>
        <authorList>
            <person name="Goeker M."/>
        </authorList>
    </citation>
    <scope>NUCLEOTIDE SEQUENCE [LARGE SCALE GENOMIC DNA]</scope>
    <source>
        <strain evidence="2 3">DSM 45775</strain>
    </source>
</reference>
<evidence type="ECO:0000313" key="2">
    <source>
        <dbReference type="EMBL" id="TDQ58714.1"/>
    </source>
</evidence>